<dbReference type="Gene3D" id="1.10.287.130">
    <property type="match status" value="1"/>
</dbReference>
<dbReference type="Pfam" id="PF00512">
    <property type="entry name" value="HisKA"/>
    <property type="match status" value="1"/>
</dbReference>
<dbReference type="Pfam" id="PF00072">
    <property type="entry name" value="Response_reg"/>
    <property type="match status" value="1"/>
</dbReference>
<dbReference type="Proteomes" id="UP001059380">
    <property type="component" value="Chromosome"/>
</dbReference>
<evidence type="ECO:0000256" key="1">
    <source>
        <dbReference type="ARBA" id="ARBA00000085"/>
    </source>
</evidence>
<dbReference type="AlphaFoldDB" id="A0A9J7BVR8"/>
<dbReference type="PANTHER" id="PTHR43547:SF2">
    <property type="entry name" value="HYBRID SIGNAL TRANSDUCTION HISTIDINE KINASE C"/>
    <property type="match status" value="1"/>
</dbReference>
<dbReference type="Gene3D" id="3.30.565.10">
    <property type="entry name" value="Histidine kinase-like ATPase, C-terminal domain"/>
    <property type="match status" value="1"/>
</dbReference>
<dbReference type="SUPFAM" id="SSF55874">
    <property type="entry name" value="ATPase domain of HSP90 chaperone/DNA topoisomerase II/histidine kinase"/>
    <property type="match status" value="1"/>
</dbReference>
<feature type="domain" description="Response regulatory" evidence="6">
    <location>
        <begin position="8"/>
        <end position="124"/>
    </location>
</feature>
<evidence type="ECO:0000313" key="8">
    <source>
        <dbReference type="Proteomes" id="UP001059380"/>
    </source>
</evidence>
<feature type="domain" description="Histidine kinase" evidence="5">
    <location>
        <begin position="264"/>
        <end position="476"/>
    </location>
</feature>
<reference evidence="7" key="1">
    <citation type="submission" date="2021-04" db="EMBL/GenBank/DDBJ databases">
        <title>Phylogenetic analysis of Acidobacteriaceae.</title>
        <authorList>
            <person name="Qiu L."/>
            <person name="Zhang Q."/>
        </authorList>
    </citation>
    <scope>NUCLEOTIDE SEQUENCE</scope>
    <source>
        <strain evidence="7">DSM 25168</strain>
    </source>
</reference>
<dbReference type="InterPro" id="IPR003594">
    <property type="entry name" value="HATPase_dom"/>
</dbReference>
<dbReference type="InterPro" id="IPR036097">
    <property type="entry name" value="HisK_dim/P_sf"/>
</dbReference>
<keyword evidence="3 4" id="KW-0597">Phosphoprotein</keyword>
<dbReference type="GO" id="GO:0000155">
    <property type="term" value="F:phosphorelay sensor kinase activity"/>
    <property type="evidence" value="ECO:0007669"/>
    <property type="project" value="InterPro"/>
</dbReference>
<dbReference type="SUPFAM" id="SSF52172">
    <property type="entry name" value="CheY-like"/>
    <property type="match status" value="1"/>
</dbReference>
<dbReference type="EC" id="2.7.13.3" evidence="2"/>
<dbReference type="InterPro" id="IPR003661">
    <property type="entry name" value="HisK_dim/P_dom"/>
</dbReference>
<dbReference type="InterPro" id="IPR036890">
    <property type="entry name" value="HATPase_C_sf"/>
</dbReference>
<evidence type="ECO:0000256" key="4">
    <source>
        <dbReference type="PROSITE-ProRule" id="PRU00169"/>
    </source>
</evidence>
<dbReference type="SMART" id="SM00448">
    <property type="entry name" value="REC"/>
    <property type="match status" value="1"/>
</dbReference>
<keyword evidence="7" id="KW-0067">ATP-binding</keyword>
<comment type="catalytic activity">
    <reaction evidence="1">
        <text>ATP + protein L-histidine = ADP + protein N-phospho-L-histidine.</text>
        <dbReference type="EC" id="2.7.13.3"/>
    </reaction>
</comment>
<keyword evidence="8" id="KW-1185">Reference proteome</keyword>
<dbReference type="SMART" id="SM00388">
    <property type="entry name" value="HisKA"/>
    <property type="match status" value="1"/>
</dbReference>
<dbReference type="InterPro" id="IPR001789">
    <property type="entry name" value="Sig_transdc_resp-reg_receiver"/>
</dbReference>
<dbReference type="SUPFAM" id="SSF55785">
    <property type="entry name" value="PYP-like sensor domain (PAS domain)"/>
    <property type="match status" value="1"/>
</dbReference>
<dbReference type="PROSITE" id="PS50110">
    <property type="entry name" value="RESPONSE_REGULATORY"/>
    <property type="match status" value="1"/>
</dbReference>
<dbReference type="Gene3D" id="3.40.50.2300">
    <property type="match status" value="1"/>
</dbReference>
<dbReference type="InterPro" id="IPR011006">
    <property type="entry name" value="CheY-like_superfamily"/>
</dbReference>
<dbReference type="Pfam" id="PF02518">
    <property type="entry name" value="HATPase_c"/>
    <property type="match status" value="1"/>
</dbReference>
<evidence type="ECO:0000259" key="5">
    <source>
        <dbReference type="PROSITE" id="PS50109"/>
    </source>
</evidence>
<dbReference type="SUPFAM" id="SSF47384">
    <property type="entry name" value="Homodimeric domain of signal transducing histidine kinase"/>
    <property type="match status" value="1"/>
</dbReference>
<evidence type="ECO:0000256" key="2">
    <source>
        <dbReference type="ARBA" id="ARBA00012438"/>
    </source>
</evidence>
<dbReference type="InterPro" id="IPR005467">
    <property type="entry name" value="His_kinase_dom"/>
</dbReference>
<dbReference type="InterPro" id="IPR035965">
    <property type="entry name" value="PAS-like_dom_sf"/>
</dbReference>
<accession>A0A9J7BVR8</accession>
<evidence type="ECO:0000256" key="3">
    <source>
        <dbReference type="ARBA" id="ARBA00022553"/>
    </source>
</evidence>
<dbReference type="PRINTS" id="PR00344">
    <property type="entry name" value="BCTRLSENSOR"/>
</dbReference>
<dbReference type="PROSITE" id="PS50109">
    <property type="entry name" value="HIS_KIN"/>
    <property type="match status" value="1"/>
</dbReference>
<dbReference type="PANTHER" id="PTHR43547">
    <property type="entry name" value="TWO-COMPONENT HISTIDINE KINASE"/>
    <property type="match status" value="1"/>
</dbReference>
<dbReference type="InterPro" id="IPR004358">
    <property type="entry name" value="Sig_transdc_His_kin-like_C"/>
</dbReference>
<protein>
    <recommendedName>
        <fullName evidence="2">histidine kinase</fullName>
        <ecNumber evidence="2">2.7.13.3</ecNumber>
    </recommendedName>
</protein>
<dbReference type="GO" id="GO:0005524">
    <property type="term" value="F:ATP binding"/>
    <property type="evidence" value="ECO:0007669"/>
    <property type="project" value="UniProtKB-KW"/>
</dbReference>
<keyword evidence="7" id="KW-0547">Nucleotide-binding</keyword>
<dbReference type="RefSeq" id="WP_260796428.1">
    <property type="nucleotide sequence ID" value="NZ_CP093313.1"/>
</dbReference>
<dbReference type="CDD" id="cd00082">
    <property type="entry name" value="HisKA"/>
    <property type="match status" value="1"/>
</dbReference>
<name>A0A9J7BVR8_9BACT</name>
<gene>
    <name evidence="7" type="ORF">MOP44_12780</name>
</gene>
<dbReference type="KEGG" id="orp:MOP44_12780"/>
<proteinExistence type="predicted"/>
<dbReference type="SMART" id="SM00387">
    <property type="entry name" value="HATPase_c"/>
    <property type="match status" value="1"/>
</dbReference>
<organism evidence="7 8">
    <name type="scientific">Occallatibacter riparius</name>
    <dbReference type="NCBI Taxonomy" id="1002689"/>
    <lineage>
        <taxon>Bacteria</taxon>
        <taxon>Pseudomonadati</taxon>
        <taxon>Acidobacteriota</taxon>
        <taxon>Terriglobia</taxon>
        <taxon>Terriglobales</taxon>
        <taxon>Acidobacteriaceae</taxon>
        <taxon>Occallatibacter</taxon>
    </lineage>
</organism>
<evidence type="ECO:0000259" key="6">
    <source>
        <dbReference type="PROSITE" id="PS50110"/>
    </source>
</evidence>
<feature type="modified residue" description="4-aspartylphosphate" evidence="4">
    <location>
        <position position="56"/>
    </location>
</feature>
<evidence type="ECO:0000313" key="7">
    <source>
        <dbReference type="EMBL" id="UWZ86791.1"/>
    </source>
</evidence>
<dbReference type="EMBL" id="CP093313">
    <property type="protein sequence ID" value="UWZ86791.1"/>
    <property type="molecule type" value="Genomic_DNA"/>
</dbReference>
<sequence length="493" mass="54176">MANQERPRVLIADDREENRYVLARALSATGFQCLEGMTGAQALAVAETQPDLIILDVRLPDMSGYEVCQRLKANPRTASIPVLQISASFVSPEDRVRALEGGADGYLTHPIDRTVLVATVRSLLRMRIAEANARKSATQWQAAFDALAEGLAILDSDNRLVRWNRPFESICSSAFVPSKRGAPWPFLAPLMGQDEVPSLAGTERFVTEFSIGGRSILLSLGLINPESQHSDKILILSDVTDRKLAEYALRTAEKLAATGKLAHSIAHEINNPLEALTNLIFLARTSDDIEFVQELLTKANAEVERVGRITKQTLAFHRDTQLPVSLDVAALLSEVVAMYHSVSLAKQVNLVLDARTGPQVRGYPGQLRQVFSNLLRNAAEAAPRNSNVIVRVRTVERHGIRGVRVTVHDRGPGIPHDIRKRLFDPFFTTKELKGSGLGLWVSQGLVSRHNGTIRFRSSERAAAHGTTFEVFLPEDHLPVSGEAAEPVYVRTAS</sequence>